<protein>
    <submittedName>
        <fullName evidence="2">Uncharacterized protein</fullName>
    </submittedName>
</protein>
<reference evidence="2 3" key="1">
    <citation type="journal article" date="2016" name="Nat. Commun.">
        <title>Thousands of microbial genomes shed light on interconnected biogeochemical processes in an aquifer system.</title>
        <authorList>
            <person name="Anantharaman K."/>
            <person name="Brown C.T."/>
            <person name="Hug L.A."/>
            <person name="Sharon I."/>
            <person name="Castelle C.J."/>
            <person name="Probst A.J."/>
            <person name="Thomas B.C."/>
            <person name="Singh A."/>
            <person name="Wilkins M.J."/>
            <person name="Karaoz U."/>
            <person name="Brodie E.L."/>
            <person name="Williams K.H."/>
            <person name="Hubbard S.S."/>
            <person name="Banfield J.F."/>
        </authorList>
    </citation>
    <scope>NUCLEOTIDE SEQUENCE [LARGE SCALE GENOMIC DNA]</scope>
</reference>
<organism evidence="2 3">
    <name type="scientific">Candidatus Curtissbacteria bacterium RBG_13_40_7</name>
    <dbReference type="NCBI Taxonomy" id="1797706"/>
    <lineage>
        <taxon>Bacteria</taxon>
        <taxon>Candidatus Curtissiibacteriota</taxon>
    </lineage>
</organism>
<dbReference type="AlphaFoldDB" id="A0A1F5FTF0"/>
<sequence>MVGEHFISTEAHAVRRGGGYRRENVGMSNKKTGENPVHRKPKVSWATQIDPGLVGPKARLKGVVDGSAG</sequence>
<dbReference type="EMBL" id="MFAU01000068">
    <property type="protein sequence ID" value="OGD82882.1"/>
    <property type="molecule type" value="Genomic_DNA"/>
</dbReference>
<evidence type="ECO:0000313" key="2">
    <source>
        <dbReference type="EMBL" id="OGD82882.1"/>
    </source>
</evidence>
<comment type="caution">
    <text evidence="2">The sequence shown here is derived from an EMBL/GenBank/DDBJ whole genome shotgun (WGS) entry which is preliminary data.</text>
</comment>
<gene>
    <name evidence="2" type="ORF">A2165_00350</name>
</gene>
<proteinExistence type="predicted"/>
<evidence type="ECO:0000256" key="1">
    <source>
        <dbReference type="SAM" id="MobiDB-lite"/>
    </source>
</evidence>
<feature type="region of interest" description="Disordered" evidence="1">
    <location>
        <begin position="1"/>
        <end position="69"/>
    </location>
</feature>
<evidence type="ECO:0000313" key="3">
    <source>
        <dbReference type="Proteomes" id="UP000179252"/>
    </source>
</evidence>
<name>A0A1F5FTF0_9BACT</name>
<dbReference type="Proteomes" id="UP000179252">
    <property type="component" value="Unassembled WGS sequence"/>
</dbReference>
<accession>A0A1F5FTF0</accession>